<sequence>MNKAIKENIKKFNEAKEELAKQGIEIIDNDLRTKKNRLVKDGGFVDYLDLKNNTLELK</sequence>
<accession>A0ABS7C5A4</accession>
<comment type="caution">
    <text evidence="1">The sequence shown here is derived from an EMBL/GenBank/DDBJ whole genome shotgun (WGS) entry which is preliminary data.</text>
</comment>
<name>A0ABS7C5A4_9BACL</name>
<keyword evidence="2" id="KW-1185">Reference proteome</keyword>
<evidence type="ECO:0000313" key="2">
    <source>
        <dbReference type="Proteomes" id="UP001519887"/>
    </source>
</evidence>
<organism evidence="1 2">
    <name type="scientific">Paenibacillus sepulcri</name>
    <dbReference type="NCBI Taxonomy" id="359917"/>
    <lineage>
        <taxon>Bacteria</taxon>
        <taxon>Bacillati</taxon>
        <taxon>Bacillota</taxon>
        <taxon>Bacilli</taxon>
        <taxon>Bacillales</taxon>
        <taxon>Paenibacillaceae</taxon>
        <taxon>Paenibacillus</taxon>
    </lineage>
</organism>
<reference evidence="1 2" key="1">
    <citation type="submission" date="2021-07" db="EMBL/GenBank/DDBJ databases">
        <title>Paenibacillus radiodurans sp. nov., isolated from the southeastern edge of Tengger Desert.</title>
        <authorList>
            <person name="Zhang G."/>
        </authorList>
    </citation>
    <scope>NUCLEOTIDE SEQUENCE [LARGE SCALE GENOMIC DNA]</scope>
    <source>
        <strain evidence="1 2">CCM 7311</strain>
    </source>
</reference>
<proteinExistence type="predicted"/>
<dbReference type="EMBL" id="JAHZIK010000498">
    <property type="protein sequence ID" value="MBW7456098.1"/>
    <property type="molecule type" value="Genomic_DNA"/>
</dbReference>
<protein>
    <submittedName>
        <fullName evidence="1">Uncharacterized protein</fullName>
    </submittedName>
</protein>
<dbReference type="Proteomes" id="UP001519887">
    <property type="component" value="Unassembled WGS sequence"/>
</dbReference>
<evidence type="ECO:0000313" key="1">
    <source>
        <dbReference type="EMBL" id="MBW7456098.1"/>
    </source>
</evidence>
<dbReference type="RefSeq" id="WP_210046711.1">
    <property type="nucleotide sequence ID" value="NZ_JBHLVU010000016.1"/>
</dbReference>
<gene>
    <name evidence="1" type="ORF">K0U00_18885</name>
</gene>